<dbReference type="PhylomeDB" id="B3RUX2"/>
<dbReference type="Gene3D" id="2.30.42.10">
    <property type="match status" value="3"/>
</dbReference>
<dbReference type="CDD" id="cd00136">
    <property type="entry name" value="PDZ_canonical"/>
    <property type="match status" value="1"/>
</dbReference>
<dbReference type="CTD" id="6753149"/>
<evidence type="ECO:0000256" key="1">
    <source>
        <dbReference type="SAM" id="MobiDB-lite"/>
    </source>
</evidence>
<dbReference type="HOGENOM" id="CLU_311993_0_0_1"/>
<feature type="compositionally biased region" description="Polar residues" evidence="1">
    <location>
        <begin position="463"/>
        <end position="477"/>
    </location>
</feature>
<feature type="domain" description="PDZ" evidence="2">
    <location>
        <begin position="514"/>
        <end position="591"/>
    </location>
</feature>
<organism evidence="3 4">
    <name type="scientific">Trichoplax adhaerens</name>
    <name type="common">Trichoplax reptans</name>
    <dbReference type="NCBI Taxonomy" id="10228"/>
    <lineage>
        <taxon>Eukaryota</taxon>
        <taxon>Metazoa</taxon>
        <taxon>Placozoa</taxon>
        <taxon>Uniplacotomia</taxon>
        <taxon>Trichoplacea</taxon>
        <taxon>Trichoplacidae</taxon>
        <taxon>Trichoplax</taxon>
    </lineage>
</organism>
<sequence>MWRHPIRSEETYTIINNIKSDSIADREPGLLVGCRILAVNQIHLIGKSLDEAYRTLASSPPENPLILCLAKPLYLRPGLSISTPHRYSFGNRSPPSQITKFLSVQAQRRRVNSCGEEYQRNRHIMEMENNAPSNQNNGNNSRYHDSHSQSTTASGVSGPRKYSPPSDATISERSGYNHASNANQANYPEHPTSYHRHSEVDGSYGPTNSNDNQSNNNKWRGSSAVSQSNFVNNENANTSANSYNVSRGPIGRNVPVPPVRQSGKVARVSIGGSVSRVTVPTLNDRQRSVSATELTKGVVNSASNSNPPTVTTSRTVVTKGPHGNKAVASRSVSTSAIALGSNGQAKTSITVKTGHRHTMNTVVDMPPKVVRQHKQYLPVTGGTTLVKSNEGEINDRASGNIVTTAKNQISINMRKNISSTSNNDSQSGAYGPKQSSGRIVISTSKRTVINKRKSDPNERGQPKVTTNEGSRSATPTPTHDKSKGFALGSGAQPQEEDSSDSLNYPTAWRQNTKTIKLESSRSDEPLGIDVQVIDDPENHGHSCTIVTKLASNSITTRAKVISVYDRLVSINDLSLEDIPSQSADEIIKTAGRGTWKLVMRQVLTNQEKDAKEVKSMDSTRVEETIQAESALVAEGIITLDDNEDKLSEIRRLAVTDPHQIIWSSSTETIDVAKIDNRLGCKIVPKKRPNNPSSNDMIIQNIVSGSSVDRDGRIHPGDLLVAINNVSLEEKSSIETTKLIEESPSEQFIRLTFKKPIDIRGYGQEEKSTYIEDAEPGVAKLPDQLFDTVGAEESLSNLAERSDERSVSTESSKAVTQDSIATPELRIIPDTPQSGTSGDFNTAFANASLQRLHSPSSLPVIINSDAGDRGKSDDPIFIKPKSPAVAAGNQHKVDQPKPHHTETKEVLPSIIEIKDISGRTVTALVSHLNYTNLNFIEKLVNL</sequence>
<dbReference type="InParanoid" id="B3RUX2"/>
<name>B3RUX2_TRIAD</name>
<feature type="domain" description="PDZ" evidence="2">
    <location>
        <begin position="668"/>
        <end position="754"/>
    </location>
</feature>
<protein>
    <recommendedName>
        <fullName evidence="2">PDZ domain-containing protein</fullName>
    </recommendedName>
</protein>
<dbReference type="SUPFAM" id="SSF50156">
    <property type="entry name" value="PDZ domain-like"/>
    <property type="match status" value="3"/>
</dbReference>
<feature type="region of interest" description="Disordered" evidence="1">
    <location>
        <begin position="129"/>
        <end position="225"/>
    </location>
</feature>
<evidence type="ECO:0000259" key="2">
    <source>
        <dbReference type="PROSITE" id="PS50106"/>
    </source>
</evidence>
<dbReference type="OrthoDB" id="6022242at2759"/>
<dbReference type="InterPro" id="IPR015506">
    <property type="entry name" value="Dsh/Dvl-rel"/>
</dbReference>
<feature type="region of interest" description="Disordered" evidence="1">
    <location>
        <begin position="416"/>
        <end position="506"/>
    </location>
</feature>
<gene>
    <name evidence="3" type="ORF">TRIADDRAFT_55445</name>
</gene>
<dbReference type="Proteomes" id="UP000009022">
    <property type="component" value="Unassembled WGS sequence"/>
</dbReference>
<dbReference type="PROSITE" id="PS50106">
    <property type="entry name" value="PDZ"/>
    <property type="match status" value="2"/>
</dbReference>
<dbReference type="PANTHER" id="PTHR10878:SF25">
    <property type="entry name" value="SEGMENT POLARITY PROTEIN DISHEVELLED"/>
    <property type="match status" value="1"/>
</dbReference>
<evidence type="ECO:0000313" key="4">
    <source>
        <dbReference type="Proteomes" id="UP000009022"/>
    </source>
</evidence>
<dbReference type="STRING" id="10228.B3RUX2"/>
<feature type="compositionally biased region" description="Polar residues" evidence="1">
    <location>
        <begin position="416"/>
        <end position="447"/>
    </location>
</feature>
<feature type="compositionally biased region" description="Basic and acidic residues" evidence="1">
    <location>
        <begin position="890"/>
        <end position="902"/>
    </location>
</feature>
<accession>B3RUX2</accession>
<feature type="compositionally biased region" description="Low complexity" evidence="1">
    <location>
        <begin position="299"/>
        <end position="318"/>
    </location>
</feature>
<dbReference type="Pfam" id="PF00595">
    <property type="entry name" value="PDZ"/>
    <property type="match status" value="1"/>
</dbReference>
<reference evidence="3 4" key="1">
    <citation type="journal article" date="2008" name="Nature">
        <title>The Trichoplax genome and the nature of placozoans.</title>
        <authorList>
            <person name="Srivastava M."/>
            <person name="Begovic E."/>
            <person name="Chapman J."/>
            <person name="Putnam N.H."/>
            <person name="Hellsten U."/>
            <person name="Kawashima T."/>
            <person name="Kuo A."/>
            <person name="Mitros T."/>
            <person name="Salamov A."/>
            <person name="Carpenter M.L."/>
            <person name="Signorovitch A.Y."/>
            <person name="Moreno M.A."/>
            <person name="Kamm K."/>
            <person name="Grimwood J."/>
            <person name="Schmutz J."/>
            <person name="Shapiro H."/>
            <person name="Grigoriev I.V."/>
            <person name="Buss L.W."/>
            <person name="Schierwater B."/>
            <person name="Dellaporta S.L."/>
            <person name="Rokhsar D.S."/>
        </authorList>
    </citation>
    <scope>NUCLEOTIDE SEQUENCE [LARGE SCALE GENOMIC DNA]</scope>
    <source>
        <strain evidence="3 4">Grell-BS-1999</strain>
    </source>
</reference>
<feature type="compositionally biased region" description="Basic and acidic residues" evidence="1">
    <location>
        <begin position="452"/>
        <end position="461"/>
    </location>
</feature>
<dbReference type="eggNOG" id="KOG3528">
    <property type="taxonomic scope" value="Eukaryota"/>
</dbReference>
<dbReference type="EMBL" id="DS985244">
    <property type="protein sequence ID" value="EDV25392.1"/>
    <property type="molecule type" value="Genomic_DNA"/>
</dbReference>
<evidence type="ECO:0000313" key="3">
    <source>
        <dbReference type="EMBL" id="EDV25392.1"/>
    </source>
</evidence>
<dbReference type="InterPro" id="IPR036034">
    <property type="entry name" value="PDZ_sf"/>
</dbReference>
<feature type="compositionally biased region" description="Low complexity" evidence="1">
    <location>
        <begin position="129"/>
        <end position="140"/>
    </location>
</feature>
<feature type="region of interest" description="Disordered" evidence="1">
    <location>
        <begin position="795"/>
        <end position="817"/>
    </location>
</feature>
<dbReference type="SMART" id="SM00228">
    <property type="entry name" value="PDZ"/>
    <property type="match status" value="3"/>
</dbReference>
<dbReference type="KEGG" id="tad:TRIADDRAFT_55445"/>
<dbReference type="RefSeq" id="XP_002111425.1">
    <property type="nucleotide sequence ID" value="XM_002111389.1"/>
</dbReference>
<dbReference type="PANTHER" id="PTHR10878">
    <property type="entry name" value="SEGMENT POLARITY PROTEIN DISHEVELLED"/>
    <property type="match status" value="1"/>
</dbReference>
<proteinExistence type="predicted"/>
<dbReference type="AlphaFoldDB" id="B3RUX2"/>
<dbReference type="InterPro" id="IPR001478">
    <property type="entry name" value="PDZ"/>
</dbReference>
<dbReference type="GO" id="GO:0005829">
    <property type="term" value="C:cytosol"/>
    <property type="evidence" value="ECO:0000318"/>
    <property type="project" value="GO_Central"/>
</dbReference>
<feature type="region of interest" description="Disordered" evidence="1">
    <location>
        <begin position="883"/>
        <end position="902"/>
    </location>
</feature>
<dbReference type="GO" id="GO:0060070">
    <property type="term" value="P:canonical Wnt signaling pathway"/>
    <property type="evidence" value="ECO:0000318"/>
    <property type="project" value="GO_Central"/>
</dbReference>
<feature type="compositionally biased region" description="Polar residues" evidence="1">
    <location>
        <begin position="807"/>
        <end position="817"/>
    </location>
</feature>
<feature type="compositionally biased region" description="Low complexity" evidence="1">
    <location>
        <begin position="208"/>
        <end position="217"/>
    </location>
</feature>
<dbReference type="GeneID" id="6753149"/>
<keyword evidence="4" id="KW-1185">Reference proteome</keyword>
<feature type="compositionally biased region" description="Polar residues" evidence="1">
    <location>
        <begin position="166"/>
        <end position="186"/>
    </location>
</feature>
<feature type="region of interest" description="Disordered" evidence="1">
    <location>
        <begin position="299"/>
        <end position="326"/>
    </location>
</feature>